<reference evidence="2 3" key="1">
    <citation type="journal article" date="2021" name="Nat. Plants">
        <title>The Taxus genome provides insights into paclitaxel biosynthesis.</title>
        <authorList>
            <person name="Xiong X."/>
            <person name="Gou J."/>
            <person name="Liao Q."/>
            <person name="Li Y."/>
            <person name="Zhou Q."/>
            <person name="Bi G."/>
            <person name="Li C."/>
            <person name="Du R."/>
            <person name="Wang X."/>
            <person name="Sun T."/>
            <person name="Guo L."/>
            <person name="Liang H."/>
            <person name="Lu P."/>
            <person name="Wu Y."/>
            <person name="Zhang Z."/>
            <person name="Ro D.K."/>
            <person name="Shang Y."/>
            <person name="Huang S."/>
            <person name="Yan J."/>
        </authorList>
    </citation>
    <scope>NUCLEOTIDE SEQUENCE [LARGE SCALE GENOMIC DNA]</scope>
    <source>
        <strain evidence="2">Ta-2019</strain>
    </source>
</reference>
<feature type="non-terminal residue" evidence="2">
    <location>
        <position position="97"/>
    </location>
</feature>
<evidence type="ECO:0000256" key="1">
    <source>
        <dbReference type="SAM" id="MobiDB-lite"/>
    </source>
</evidence>
<feature type="region of interest" description="Disordered" evidence="1">
    <location>
        <begin position="1"/>
        <end position="29"/>
    </location>
</feature>
<dbReference type="AlphaFoldDB" id="A0AA38GFU0"/>
<name>A0AA38GFU0_TAXCH</name>
<comment type="caution">
    <text evidence="2">The sequence shown here is derived from an EMBL/GenBank/DDBJ whole genome shotgun (WGS) entry which is preliminary data.</text>
</comment>
<feature type="non-terminal residue" evidence="2">
    <location>
        <position position="1"/>
    </location>
</feature>
<dbReference type="EMBL" id="JAHRHJ020000003">
    <property type="protein sequence ID" value="KAH9320653.1"/>
    <property type="molecule type" value="Genomic_DNA"/>
</dbReference>
<evidence type="ECO:0000313" key="3">
    <source>
        <dbReference type="Proteomes" id="UP000824469"/>
    </source>
</evidence>
<gene>
    <name evidence="2" type="ORF">KI387_015292</name>
</gene>
<sequence length="97" mass="10966">PCPPDPEHHVFPLLPKPPDPPELEPPISHDSEPIARVRLEDVLPRVPTVVLNCTWIVCEVLLLPEESSKFYTPKFCVDDTPKKALPYKNEDVCTTID</sequence>
<accession>A0AA38GFU0</accession>
<evidence type="ECO:0000313" key="2">
    <source>
        <dbReference type="EMBL" id="KAH9320653.1"/>
    </source>
</evidence>
<feature type="compositionally biased region" description="Pro residues" evidence="1">
    <location>
        <begin position="14"/>
        <end position="24"/>
    </location>
</feature>
<dbReference type="Proteomes" id="UP000824469">
    <property type="component" value="Unassembled WGS sequence"/>
</dbReference>
<protein>
    <submittedName>
        <fullName evidence="2">Uncharacterized protein</fullName>
    </submittedName>
</protein>
<organism evidence="2 3">
    <name type="scientific">Taxus chinensis</name>
    <name type="common">Chinese yew</name>
    <name type="synonym">Taxus wallichiana var. chinensis</name>
    <dbReference type="NCBI Taxonomy" id="29808"/>
    <lineage>
        <taxon>Eukaryota</taxon>
        <taxon>Viridiplantae</taxon>
        <taxon>Streptophyta</taxon>
        <taxon>Embryophyta</taxon>
        <taxon>Tracheophyta</taxon>
        <taxon>Spermatophyta</taxon>
        <taxon>Pinopsida</taxon>
        <taxon>Pinidae</taxon>
        <taxon>Conifers II</taxon>
        <taxon>Cupressales</taxon>
        <taxon>Taxaceae</taxon>
        <taxon>Taxus</taxon>
    </lineage>
</organism>
<feature type="compositionally biased region" description="Basic and acidic residues" evidence="1">
    <location>
        <begin position="1"/>
        <end position="10"/>
    </location>
</feature>
<keyword evidence="3" id="KW-1185">Reference proteome</keyword>
<proteinExistence type="predicted"/>